<proteinExistence type="predicted"/>
<sequence length="96" mass="10402">MADSPGNPAARELGFCPCCGYRTLPPGRPGSYDHCPVCDWLDDPVQFGDADHVSEANSVALSDARANFREHGACVEGAAPNTRDPDEPRDPNWPYE</sequence>
<dbReference type="EMBL" id="JBHTAS010000001">
    <property type="protein sequence ID" value="MFC7141105.1"/>
    <property type="molecule type" value="Genomic_DNA"/>
</dbReference>
<dbReference type="Proteomes" id="UP001596432">
    <property type="component" value="Unassembled WGS sequence"/>
</dbReference>
<feature type="region of interest" description="Disordered" evidence="1">
    <location>
        <begin position="75"/>
        <end position="96"/>
    </location>
</feature>
<dbReference type="Pfam" id="PF14206">
    <property type="entry name" value="Cys_rich_CPCC"/>
    <property type="match status" value="1"/>
</dbReference>
<comment type="caution">
    <text evidence="3">The sequence shown here is derived from an EMBL/GenBank/DDBJ whole genome shotgun (WGS) entry which is preliminary data.</text>
</comment>
<feature type="domain" description="Cysteine-rich CPCC" evidence="2">
    <location>
        <begin position="16"/>
        <end position="87"/>
    </location>
</feature>
<evidence type="ECO:0000313" key="4">
    <source>
        <dbReference type="Proteomes" id="UP001596432"/>
    </source>
</evidence>
<gene>
    <name evidence="3" type="ORF">ACFQMA_14875</name>
</gene>
<reference evidence="3 4" key="1">
    <citation type="journal article" date="2019" name="Int. J. Syst. Evol. Microbiol.">
        <title>The Global Catalogue of Microorganisms (GCM) 10K type strain sequencing project: providing services to taxonomists for standard genome sequencing and annotation.</title>
        <authorList>
            <consortium name="The Broad Institute Genomics Platform"/>
            <consortium name="The Broad Institute Genome Sequencing Center for Infectious Disease"/>
            <person name="Wu L."/>
            <person name="Ma J."/>
        </authorList>
    </citation>
    <scope>NUCLEOTIDE SEQUENCE [LARGE SCALE GENOMIC DNA]</scope>
    <source>
        <strain evidence="3 4">XZYJT29</strain>
    </source>
</reference>
<dbReference type="InterPro" id="IPR025983">
    <property type="entry name" value="Cys_rich_CPCC"/>
</dbReference>
<name>A0ABD5Y134_9EURY</name>
<dbReference type="AlphaFoldDB" id="A0ABD5Y134"/>
<dbReference type="RefSeq" id="WP_274322195.1">
    <property type="nucleotide sequence ID" value="NZ_CP118158.1"/>
</dbReference>
<keyword evidence="4" id="KW-1185">Reference proteome</keyword>
<protein>
    <submittedName>
        <fullName evidence="3">CPCC family cysteine-rich protein</fullName>
    </submittedName>
</protein>
<accession>A0ABD5Y134</accession>
<evidence type="ECO:0000256" key="1">
    <source>
        <dbReference type="SAM" id="MobiDB-lite"/>
    </source>
</evidence>
<dbReference type="GeneID" id="78821414"/>
<evidence type="ECO:0000313" key="3">
    <source>
        <dbReference type="EMBL" id="MFC7141105.1"/>
    </source>
</evidence>
<evidence type="ECO:0000259" key="2">
    <source>
        <dbReference type="Pfam" id="PF14206"/>
    </source>
</evidence>
<organism evidence="3 4">
    <name type="scientific">Halosimplex aquaticum</name>
    <dbReference type="NCBI Taxonomy" id="3026162"/>
    <lineage>
        <taxon>Archaea</taxon>
        <taxon>Methanobacteriati</taxon>
        <taxon>Methanobacteriota</taxon>
        <taxon>Stenosarchaea group</taxon>
        <taxon>Halobacteria</taxon>
        <taxon>Halobacteriales</taxon>
        <taxon>Haloarculaceae</taxon>
        <taxon>Halosimplex</taxon>
    </lineage>
</organism>